<dbReference type="Proteomes" id="UP001445076">
    <property type="component" value="Unassembled WGS sequence"/>
</dbReference>
<dbReference type="InterPro" id="IPR038742">
    <property type="entry name" value="FRS2_PTB"/>
</dbReference>
<comment type="subcellular location">
    <subcellularLocation>
        <location evidence="1">Membrane</location>
    </subcellularLocation>
</comment>
<dbReference type="SMART" id="SM01244">
    <property type="entry name" value="IRS"/>
    <property type="match status" value="1"/>
</dbReference>
<dbReference type="GO" id="GO:0005104">
    <property type="term" value="F:fibroblast growth factor receptor binding"/>
    <property type="evidence" value="ECO:0007669"/>
    <property type="project" value="TreeGrafter"/>
</dbReference>
<dbReference type="GO" id="GO:0005068">
    <property type="term" value="F:transmembrane receptor protein tyrosine kinase adaptor activity"/>
    <property type="evidence" value="ECO:0007669"/>
    <property type="project" value="TreeGrafter"/>
</dbReference>
<feature type="region of interest" description="Disordered" evidence="6">
    <location>
        <begin position="277"/>
        <end position="311"/>
    </location>
</feature>
<feature type="region of interest" description="Disordered" evidence="6">
    <location>
        <begin position="348"/>
        <end position="387"/>
    </location>
</feature>
<dbReference type="AlphaFoldDB" id="A0AAW0WMK4"/>
<keyword evidence="9" id="KW-1185">Reference proteome</keyword>
<feature type="compositionally biased region" description="Polar residues" evidence="6">
    <location>
        <begin position="286"/>
        <end position="304"/>
    </location>
</feature>
<gene>
    <name evidence="8" type="ORF">OTU49_006609</name>
</gene>
<keyword evidence="3" id="KW-0519">Myristate</keyword>
<dbReference type="InterPro" id="IPR002404">
    <property type="entry name" value="IRS_PTB"/>
</dbReference>
<evidence type="ECO:0000313" key="9">
    <source>
        <dbReference type="Proteomes" id="UP001445076"/>
    </source>
</evidence>
<name>A0AAW0WMK4_CHEQU</name>
<evidence type="ECO:0000256" key="2">
    <source>
        <dbReference type="ARBA" id="ARBA00022553"/>
    </source>
</evidence>
<dbReference type="SMART" id="SM00310">
    <property type="entry name" value="PTBI"/>
    <property type="match status" value="1"/>
</dbReference>
<dbReference type="InterPro" id="IPR011993">
    <property type="entry name" value="PH-like_dom_sf"/>
</dbReference>
<evidence type="ECO:0000259" key="7">
    <source>
        <dbReference type="PROSITE" id="PS51064"/>
    </source>
</evidence>
<evidence type="ECO:0000256" key="1">
    <source>
        <dbReference type="ARBA" id="ARBA00004370"/>
    </source>
</evidence>
<feature type="region of interest" description="Disordered" evidence="6">
    <location>
        <begin position="399"/>
        <end position="425"/>
    </location>
</feature>
<keyword evidence="2" id="KW-0597">Phosphoprotein</keyword>
<accession>A0AAW0WMK4</accession>
<dbReference type="GO" id="GO:0005737">
    <property type="term" value="C:cytoplasm"/>
    <property type="evidence" value="ECO:0007669"/>
    <property type="project" value="TreeGrafter"/>
</dbReference>
<dbReference type="Gene3D" id="2.30.29.30">
    <property type="entry name" value="Pleckstrin-homology domain (PH domain)/Phosphotyrosine-binding domain (PTB)"/>
    <property type="match status" value="1"/>
</dbReference>
<feature type="domain" description="IRS-type PTB" evidence="7">
    <location>
        <begin position="10"/>
        <end position="112"/>
    </location>
</feature>
<dbReference type="PANTHER" id="PTHR21258">
    <property type="entry name" value="DOCKING PROTEIN RELATED"/>
    <property type="match status" value="1"/>
</dbReference>
<evidence type="ECO:0000256" key="4">
    <source>
        <dbReference type="ARBA" id="ARBA00023136"/>
    </source>
</evidence>
<protein>
    <recommendedName>
        <fullName evidence="7">IRS-type PTB domain-containing protein</fullName>
    </recommendedName>
</protein>
<dbReference type="PANTHER" id="PTHR21258:SF55">
    <property type="entry name" value="FI23523P1"/>
    <property type="match status" value="1"/>
</dbReference>
<dbReference type="CDD" id="cd01202">
    <property type="entry name" value="PTB_FRS2"/>
    <property type="match status" value="1"/>
</dbReference>
<feature type="compositionally biased region" description="Low complexity" evidence="6">
    <location>
        <begin position="363"/>
        <end position="380"/>
    </location>
</feature>
<dbReference type="EMBL" id="JARKIK010000054">
    <property type="protein sequence ID" value="KAK8733376.1"/>
    <property type="molecule type" value="Genomic_DNA"/>
</dbReference>
<dbReference type="PROSITE" id="PS51064">
    <property type="entry name" value="IRS_PTB"/>
    <property type="match status" value="1"/>
</dbReference>
<dbReference type="InterPro" id="IPR050996">
    <property type="entry name" value="Docking_Protein_DOK"/>
</dbReference>
<dbReference type="GO" id="GO:0008543">
    <property type="term" value="P:fibroblast growth factor receptor signaling pathway"/>
    <property type="evidence" value="ECO:0007669"/>
    <property type="project" value="TreeGrafter"/>
</dbReference>
<keyword evidence="5" id="KW-0449">Lipoprotein</keyword>
<dbReference type="SUPFAM" id="SSF50729">
    <property type="entry name" value="PH domain-like"/>
    <property type="match status" value="1"/>
</dbReference>
<organism evidence="8 9">
    <name type="scientific">Cherax quadricarinatus</name>
    <name type="common">Australian red claw crayfish</name>
    <dbReference type="NCBI Taxonomy" id="27406"/>
    <lineage>
        <taxon>Eukaryota</taxon>
        <taxon>Metazoa</taxon>
        <taxon>Ecdysozoa</taxon>
        <taxon>Arthropoda</taxon>
        <taxon>Crustacea</taxon>
        <taxon>Multicrustacea</taxon>
        <taxon>Malacostraca</taxon>
        <taxon>Eumalacostraca</taxon>
        <taxon>Eucarida</taxon>
        <taxon>Decapoda</taxon>
        <taxon>Pleocyemata</taxon>
        <taxon>Astacidea</taxon>
        <taxon>Parastacoidea</taxon>
        <taxon>Parastacidae</taxon>
        <taxon>Cherax</taxon>
    </lineage>
</organism>
<feature type="region of interest" description="Disordered" evidence="6">
    <location>
        <begin position="239"/>
        <end position="262"/>
    </location>
</feature>
<feature type="compositionally biased region" description="Polar residues" evidence="6">
    <location>
        <begin position="459"/>
        <end position="477"/>
    </location>
</feature>
<feature type="region of interest" description="Disordered" evidence="6">
    <location>
        <begin position="447"/>
        <end position="477"/>
    </location>
</feature>
<keyword evidence="4" id="KW-0472">Membrane</keyword>
<proteinExistence type="predicted"/>
<evidence type="ECO:0000256" key="3">
    <source>
        <dbReference type="ARBA" id="ARBA00022707"/>
    </source>
</evidence>
<evidence type="ECO:0000313" key="8">
    <source>
        <dbReference type="EMBL" id="KAK8733376.1"/>
    </source>
</evidence>
<evidence type="ECO:0000256" key="5">
    <source>
        <dbReference type="ARBA" id="ARBA00023288"/>
    </source>
</evidence>
<reference evidence="8 9" key="1">
    <citation type="journal article" date="2024" name="BMC Genomics">
        <title>Genome assembly of redclaw crayfish (Cherax quadricarinatus) provides insights into its immune adaptation and hypoxia tolerance.</title>
        <authorList>
            <person name="Liu Z."/>
            <person name="Zheng J."/>
            <person name="Li H."/>
            <person name="Fang K."/>
            <person name="Wang S."/>
            <person name="He J."/>
            <person name="Zhou D."/>
            <person name="Weng S."/>
            <person name="Chi M."/>
            <person name="Gu Z."/>
            <person name="He J."/>
            <person name="Li F."/>
            <person name="Wang M."/>
        </authorList>
    </citation>
    <scope>NUCLEOTIDE SEQUENCE [LARGE SCALE GENOMIC DNA]</scope>
    <source>
        <strain evidence="8">ZL_2023a</strain>
    </source>
</reference>
<comment type="caution">
    <text evidence="8">The sequence shown here is derived from an EMBL/GenBank/DDBJ whole genome shotgun (WGS) entry which is preliminary data.</text>
</comment>
<dbReference type="Pfam" id="PF02174">
    <property type="entry name" value="IRS"/>
    <property type="match status" value="1"/>
</dbReference>
<evidence type="ECO:0000256" key="6">
    <source>
        <dbReference type="SAM" id="MobiDB-lite"/>
    </source>
</evidence>
<dbReference type="GO" id="GO:0016020">
    <property type="term" value="C:membrane"/>
    <property type="evidence" value="ECO:0007669"/>
    <property type="project" value="UniProtKB-SubCell"/>
</dbReference>
<sequence>MGCVASKPDINDLHANIFQVVNVDDLGHRFSPAKLEVTDTDLVLHQRGKSAIRWPLRCLRRYGFDAELFSFESGRRCPTGPGIYAFKCRRAEALFNMLQLQIQNITEDAASRDVAALPPQVVNESRDLTHDDSRNSGTVGATDLEGYLEPVQRPHTRVPNNIAATSIGVPAGSSASAVNSVVGVVSGNVGGTGVTYGGATGVAVGGGVCGLGTIRSPASPPAQLSPPPLSFYENSYDVNRTEETPPTPGHEMREPPSTPTEPLRTVFVNHIDKTVSYENHSGRPVSYTNSYSDRPTSQLNSTQSKRPRSYVNINSSKPYYDINTNDLVYVNVGPDRLHDHNHVYVNLGPEKDVPAVPPRPSLAAGSAGSGSSHSGTTTTTDTDHHPPQVNYIILDLDHGSDSSQAAPVSPLGSVASGPESPHPLAEGYAQIDFHKTDALGRAAKAASAWEDGSRKTRHNSTFTNPTTLTRHNSSLSD</sequence>